<dbReference type="GO" id="GO:0006623">
    <property type="term" value="P:protein targeting to vacuole"/>
    <property type="evidence" value="ECO:0007669"/>
    <property type="project" value="InterPro"/>
</dbReference>
<evidence type="ECO:0000313" key="11">
    <source>
        <dbReference type="Proteomes" id="UP000033140"/>
    </source>
</evidence>
<dbReference type="GO" id="GO:0016236">
    <property type="term" value="P:macroautophagy"/>
    <property type="evidence" value="ECO:0007669"/>
    <property type="project" value="TreeGrafter"/>
</dbReference>
<keyword evidence="4 6" id="KW-0813">Transport</keyword>
<dbReference type="AlphaFoldDB" id="A0A0E9NG41"/>
<dbReference type="STRING" id="698492.A0A0E9NG41"/>
<comment type="subcellular location">
    <subcellularLocation>
        <location evidence="1">Cytoplasmic vesicle</location>
        <location evidence="1">Clathrin-coated vesicle</location>
    </subcellularLocation>
    <subcellularLocation>
        <location evidence="2">Late endosome</location>
    </subcellularLocation>
    <subcellularLocation>
        <location evidence="6">Vacuole</location>
    </subcellularLocation>
</comment>
<keyword evidence="6" id="KW-0926">Vacuole</keyword>
<dbReference type="OMA" id="PQLVWQD"/>
<reference evidence="10 11" key="3">
    <citation type="journal article" date="2015" name="Genome Announc.">
        <title>Draft Genome Sequence of the Archiascomycetous Yeast Saitoella complicata.</title>
        <authorList>
            <person name="Yamauchi K."/>
            <person name="Kondo S."/>
            <person name="Hamamoto M."/>
            <person name="Takahashi Y."/>
            <person name="Ogura Y."/>
            <person name="Hayashi T."/>
            <person name="Nishida H."/>
        </authorList>
    </citation>
    <scope>NUCLEOTIDE SEQUENCE [LARGE SCALE GENOMIC DNA]</scope>
    <source>
        <strain evidence="10 11">NRRL Y-17804</strain>
    </source>
</reference>
<sequence>MEHSDAVDERIQSQEEDPDSSSSMGSDESRPHSQDGSEGGSSDDDDEEEEPRLKYVRCAGDIPSIITSDPISAFVISDKYMVLGSHNGKIYILDVHTSKELRRLRAHAASIMDLSLDFTSSYLASASLDGKVAVIALAPDTPASNNYHLDFKRPVRTVSIDPEYGSGKRRVVSGGMAGQLVLSERGWLGNKDTILHSGEGDVYEVRWRGNYIAWSNEAGVKIYHTSTQQRISHLPRPANSPRADLFRSRLTWRDDSTLLVGWADTVTVAKVIEPTPGSSDKKVPHVQITSIFRTDSIVAGVVQFGTELLILACEADKRDPEEIASSGGRKPGERPELRLINAKHEEVSSDELGMRGYERLQPNDYILTRHPGKEEVYVVGPSDLVRAWARDGDDHIEWLLSLEKYEQALDAVRALDETGGSEKFTVKDVGGRYLEHLIRDGKWSRAALIASEVLGDDREGWEKWIFRFAEAGELNCITPYIPTGATPSQGEGEGEVQLSPLVYEMVLAYYLSKDEEMLYETVKTWPSELYDVGNVVSAVEEKRRQDKANETLMNCLAELHTYNRNPKAALNYYLRLRRPTTFDLIREFHLFDAVQDDILLLMDLDRGEAGEEGDGSIEGVRSTKRRALNLLVEHSHSIPVAKVVPQLEDEPILLHVYLDAVWRNDPHLTVKYGDLQVDLYAEYERTRLEEFLRISNSYSLQNAAEICERRGYITELVFILGRMGDNKRALMLIIEKLRDVERAIEFAKAQDDKELWDDLLNYSMDKPEFIRGLLENAGTTLNPIVLVKRIPEGLEIPGLKASLMKVLHDHELQVSLAVGCSKILTADVSSQFKTLRYGQKRGISFEVNTDCGICTKPTYTQERHGLVTFACRHIFHEECFLEKTEDEQEREEAVDRTVIYGGRIKDKVIHAALIEPQLRKGCPMCH</sequence>
<reference evidence="10 11" key="2">
    <citation type="journal article" date="2014" name="J. Gen. Appl. Microbiol.">
        <title>The early diverging ascomycetous budding yeast Saitoella complicata has three histone deacetylases belonging to the Clr6, Hos2, and Rpd3 lineages.</title>
        <authorList>
            <person name="Nishida H."/>
            <person name="Matsumoto T."/>
            <person name="Kondo S."/>
            <person name="Hamamoto M."/>
            <person name="Yoshikawa H."/>
        </authorList>
    </citation>
    <scope>NUCLEOTIDE SEQUENCE [LARGE SCALE GENOMIC DNA]</scope>
    <source>
        <strain evidence="10 11">NRRL Y-17804</strain>
    </source>
</reference>
<name>A0A0E9NG41_SAICN</name>
<evidence type="ECO:0000256" key="3">
    <source>
        <dbReference type="ARBA" id="ARBA00009582"/>
    </source>
</evidence>
<comment type="caution">
    <text evidence="10">The sequence shown here is derived from an EMBL/GenBank/DDBJ whole genome shotgun (WGS) entry which is preliminary data.</text>
</comment>
<dbReference type="SUPFAM" id="SSF57850">
    <property type="entry name" value="RING/U-box"/>
    <property type="match status" value="1"/>
</dbReference>
<feature type="domain" description="RING-type" evidence="9">
    <location>
        <begin position="851"/>
        <end position="925"/>
    </location>
</feature>
<dbReference type="InterPro" id="IPR057780">
    <property type="entry name" value="Beta-prop_Vps41"/>
</dbReference>
<dbReference type="InterPro" id="IPR036322">
    <property type="entry name" value="WD40_repeat_dom_sf"/>
</dbReference>
<feature type="repeat" description="CHCR" evidence="7">
    <location>
        <begin position="628"/>
        <end position="772"/>
    </location>
</feature>
<proteinExistence type="inferred from homology"/>
<dbReference type="SMART" id="SM00320">
    <property type="entry name" value="WD40"/>
    <property type="match status" value="2"/>
</dbReference>
<evidence type="ECO:0000256" key="8">
    <source>
        <dbReference type="SAM" id="MobiDB-lite"/>
    </source>
</evidence>
<feature type="compositionally biased region" description="Basic and acidic residues" evidence="8">
    <location>
        <begin position="1"/>
        <end position="13"/>
    </location>
</feature>
<keyword evidence="11" id="KW-1185">Reference proteome</keyword>
<protein>
    <recommendedName>
        <fullName evidence="6">Vacuolar protein sorting-associated protein 41</fullName>
    </recommendedName>
</protein>
<evidence type="ECO:0000256" key="7">
    <source>
        <dbReference type="PROSITE-ProRule" id="PRU01006"/>
    </source>
</evidence>
<dbReference type="EMBL" id="BACD03000017">
    <property type="protein sequence ID" value="GAO48783.1"/>
    <property type="molecule type" value="Genomic_DNA"/>
</dbReference>
<dbReference type="SUPFAM" id="SSF50978">
    <property type="entry name" value="WD40 repeat-like"/>
    <property type="match status" value="1"/>
</dbReference>
<keyword evidence="5 6" id="KW-0653">Protein transport</keyword>
<dbReference type="InterPro" id="IPR000547">
    <property type="entry name" value="Clathrin_H-chain/VPS_repeat"/>
</dbReference>
<gene>
    <name evidence="10" type="ORF">G7K_2952-t1</name>
</gene>
<dbReference type="Pfam" id="PF23556">
    <property type="entry name" value="TPR_Vps41"/>
    <property type="match status" value="1"/>
</dbReference>
<evidence type="ECO:0000259" key="9">
    <source>
        <dbReference type="SMART" id="SM00184"/>
    </source>
</evidence>
<dbReference type="PROSITE" id="PS50236">
    <property type="entry name" value="CHCR"/>
    <property type="match status" value="1"/>
</dbReference>
<dbReference type="GO" id="GO:0005770">
    <property type="term" value="C:late endosome"/>
    <property type="evidence" value="ECO:0007669"/>
    <property type="project" value="UniProtKB-SubCell"/>
</dbReference>
<dbReference type="InterPro" id="IPR001841">
    <property type="entry name" value="Znf_RING"/>
</dbReference>
<dbReference type="InterPro" id="IPR016902">
    <property type="entry name" value="Vps41"/>
</dbReference>
<dbReference type="GO" id="GO:0034058">
    <property type="term" value="P:endosomal vesicle fusion"/>
    <property type="evidence" value="ECO:0007669"/>
    <property type="project" value="UniProtKB-UniRule"/>
</dbReference>
<feature type="compositionally biased region" description="Acidic residues" evidence="8">
    <location>
        <begin position="41"/>
        <end position="50"/>
    </location>
</feature>
<dbReference type="InterPro" id="IPR011990">
    <property type="entry name" value="TPR-like_helical_dom_sf"/>
</dbReference>
<evidence type="ECO:0000256" key="1">
    <source>
        <dbReference type="ARBA" id="ARBA00004132"/>
    </source>
</evidence>
<dbReference type="Pfam" id="PF23411">
    <property type="entry name" value="Beta-prop_Vps41"/>
    <property type="match status" value="1"/>
</dbReference>
<dbReference type="SMART" id="SM00184">
    <property type="entry name" value="RING"/>
    <property type="match status" value="1"/>
</dbReference>
<dbReference type="InterPro" id="IPR045111">
    <property type="entry name" value="Vps41/Vps8"/>
</dbReference>
<organism evidence="10 11">
    <name type="scientific">Saitoella complicata (strain BCRC 22490 / CBS 7301 / JCM 7358 / NBRC 10748 / NRRL Y-17804)</name>
    <dbReference type="NCBI Taxonomy" id="698492"/>
    <lineage>
        <taxon>Eukaryota</taxon>
        <taxon>Fungi</taxon>
        <taxon>Dikarya</taxon>
        <taxon>Ascomycota</taxon>
        <taxon>Taphrinomycotina</taxon>
        <taxon>Taphrinomycotina incertae sedis</taxon>
        <taxon>Saitoella</taxon>
    </lineage>
</organism>
<feature type="region of interest" description="Disordered" evidence="8">
    <location>
        <begin position="1"/>
        <end position="51"/>
    </location>
</feature>
<comment type="similarity">
    <text evidence="3 6">Belongs to the VPS41 family.</text>
</comment>
<reference evidence="10 11" key="1">
    <citation type="journal article" date="2011" name="J. Gen. Appl. Microbiol.">
        <title>Draft genome sequencing of the enigmatic yeast Saitoella complicata.</title>
        <authorList>
            <person name="Nishida H."/>
            <person name="Hamamoto M."/>
            <person name="Sugiyama J."/>
        </authorList>
    </citation>
    <scope>NUCLEOTIDE SEQUENCE [LARGE SCALE GENOMIC DNA]</scope>
    <source>
        <strain evidence="10 11">NRRL Y-17804</strain>
    </source>
</reference>
<dbReference type="PANTHER" id="PTHR12616">
    <property type="entry name" value="VACUOLAR PROTEIN SORTING VPS41"/>
    <property type="match status" value="1"/>
</dbReference>
<dbReference type="GO" id="GO:0030897">
    <property type="term" value="C:HOPS complex"/>
    <property type="evidence" value="ECO:0007669"/>
    <property type="project" value="UniProtKB-UniRule"/>
</dbReference>
<dbReference type="GO" id="GO:0005794">
    <property type="term" value="C:Golgi apparatus"/>
    <property type="evidence" value="ECO:0007669"/>
    <property type="project" value="UniProtKB-SubCell"/>
</dbReference>
<comment type="function">
    <text evidence="6">Required for vacuolar assembly and vacuolar traffic.</text>
</comment>
<dbReference type="SMART" id="SM00299">
    <property type="entry name" value="CLH"/>
    <property type="match status" value="1"/>
</dbReference>
<accession>A0A0E9NG41</accession>
<dbReference type="GO" id="GO:0000329">
    <property type="term" value="C:fungal-type vacuole membrane"/>
    <property type="evidence" value="ECO:0007669"/>
    <property type="project" value="UniProtKB-UniRule"/>
</dbReference>
<dbReference type="Gene3D" id="2.130.10.10">
    <property type="entry name" value="YVTN repeat-like/Quinoprotein amine dehydrogenase"/>
    <property type="match status" value="1"/>
</dbReference>
<dbReference type="GO" id="GO:0009267">
    <property type="term" value="P:cellular response to starvation"/>
    <property type="evidence" value="ECO:0007669"/>
    <property type="project" value="TreeGrafter"/>
</dbReference>
<evidence type="ECO:0000313" key="10">
    <source>
        <dbReference type="EMBL" id="GAO48783.1"/>
    </source>
</evidence>
<dbReference type="Gene3D" id="1.25.40.10">
    <property type="entry name" value="Tetratricopeptide repeat domain"/>
    <property type="match status" value="1"/>
</dbReference>
<evidence type="ECO:0000256" key="5">
    <source>
        <dbReference type="ARBA" id="ARBA00022927"/>
    </source>
</evidence>
<dbReference type="PANTHER" id="PTHR12616:SF1">
    <property type="entry name" value="VACUOLAR PROTEIN SORTING-ASSOCIATED PROTEIN 41 HOMOLOG"/>
    <property type="match status" value="1"/>
</dbReference>
<dbReference type="InterPro" id="IPR015943">
    <property type="entry name" value="WD40/YVTN_repeat-like_dom_sf"/>
</dbReference>
<evidence type="ECO:0000256" key="4">
    <source>
        <dbReference type="ARBA" id="ARBA00022448"/>
    </source>
</evidence>
<dbReference type="PIRSF" id="PIRSF028921">
    <property type="entry name" value="VPS41"/>
    <property type="match status" value="1"/>
</dbReference>
<evidence type="ECO:0000256" key="2">
    <source>
        <dbReference type="ARBA" id="ARBA00004603"/>
    </source>
</evidence>
<dbReference type="InterPro" id="IPR001680">
    <property type="entry name" value="WD40_rpt"/>
</dbReference>
<dbReference type="Proteomes" id="UP000033140">
    <property type="component" value="Unassembled WGS sequence"/>
</dbReference>
<evidence type="ECO:0000256" key="6">
    <source>
        <dbReference type="PIRNR" id="PIRNR028921"/>
    </source>
</evidence>
<dbReference type="GO" id="GO:0030136">
    <property type="term" value="C:clathrin-coated vesicle"/>
    <property type="evidence" value="ECO:0007669"/>
    <property type="project" value="UniProtKB-SubCell"/>
</dbReference>